<dbReference type="AlphaFoldDB" id="A0A6A6WSF2"/>
<name>A0A6A6WSF2_9PLEO</name>
<reference evidence="2" key="1">
    <citation type="journal article" date="2020" name="Stud. Mycol.">
        <title>101 Dothideomycetes genomes: a test case for predicting lifestyles and emergence of pathogens.</title>
        <authorList>
            <person name="Haridas S."/>
            <person name="Albert R."/>
            <person name="Binder M."/>
            <person name="Bloem J."/>
            <person name="Labutti K."/>
            <person name="Salamov A."/>
            <person name="Andreopoulos B."/>
            <person name="Baker S."/>
            <person name="Barry K."/>
            <person name="Bills G."/>
            <person name="Bluhm B."/>
            <person name="Cannon C."/>
            <person name="Castanera R."/>
            <person name="Culley D."/>
            <person name="Daum C."/>
            <person name="Ezra D."/>
            <person name="Gonzalez J."/>
            <person name="Henrissat B."/>
            <person name="Kuo A."/>
            <person name="Liang C."/>
            <person name="Lipzen A."/>
            <person name="Lutzoni F."/>
            <person name="Magnuson J."/>
            <person name="Mondo S."/>
            <person name="Nolan M."/>
            <person name="Ohm R."/>
            <person name="Pangilinan J."/>
            <person name="Park H.-J."/>
            <person name="Ramirez L."/>
            <person name="Alfaro M."/>
            <person name="Sun H."/>
            <person name="Tritt A."/>
            <person name="Yoshinaga Y."/>
            <person name="Zwiers L.-H."/>
            <person name="Turgeon B."/>
            <person name="Goodwin S."/>
            <person name="Spatafora J."/>
            <person name="Crous P."/>
            <person name="Grigoriev I."/>
        </authorList>
    </citation>
    <scope>NUCLEOTIDE SEQUENCE</scope>
    <source>
        <strain evidence="2">CBS 109.77</strain>
    </source>
</reference>
<feature type="compositionally biased region" description="Basic and acidic residues" evidence="1">
    <location>
        <begin position="31"/>
        <end position="40"/>
    </location>
</feature>
<accession>A0A6A6WSF2</accession>
<keyword evidence="3" id="KW-1185">Reference proteome</keyword>
<dbReference type="Proteomes" id="UP000799757">
    <property type="component" value="Unassembled WGS sequence"/>
</dbReference>
<sequence length="132" mass="14001">MAEFQDDSAPNKGPFQPRGTDTGPPLPPIINDRDPSRLDGDQVQLMQQSGPPLIEGSPLSASDAGLMQQTVPLPIAGEPPTVPSPPIDNPLVEESPKIPLQLGNQEEHSANPDFSLPSPRSSLHFTAVEIIA</sequence>
<feature type="region of interest" description="Disordered" evidence="1">
    <location>
        <begin position="1"/>
        <end position="94"/>
    </location>
</feature>
<organism evidence="2 3">
    <name type="scientific">Melanomma pulvis-pyrius CBS 109.77</name>
    <dbReference type="NCBI Taxonomy" id="1314802"/>
    <lineage>
        <taxon>Eukaryota</taxon>
        <taxon>Fungi</taxon>
        <taxon>Dikarya</taxon>
        <taxon>Ascomycota</taxon>
        <taxon>Pezizomycotina</taxon>
        <taxon>Dothideomycetes</taxon>
        <taxon>Pleosporomycetidae</taxon>
        <taxon>Pleosporales</taxon>
        <taxon>Melanommataceae</taxon>
        <taxon>Melanomma</taxon>
    </lineage>
</organism>
<protein>
    <submittedName>
        <fullName evidence="2">Uncharacterized protein</fullName>
    </submittedName>
</protein>
<evidence type="ECO:0000313" key="2">
    <source>
        <dbReference type="EMBL" id="KAF2787002.1"/>
    </source>
</evidence>
<evidence type="ECO:0000256" key="1">
    <source>
        <dbReference type="SAM" id="MobiDB-lite"/>
    </source>
</evidence>
<gene>
    <name evidence="2" type="ORF">K505DRAFT_367739</name>
</gene>
<proteinExistence type="predicted"/>
<evidence type="ECO:0000313" key="3">
    <source>
        <dbReference type="Proteomes" id="UP000799757"/>
    </source>
</evidence>
<dbReference type="EMBL" id="MU002375">
    <property type="protein sequence ID" value="KAF2787002.1"/>
    <property type="molecule type" value="Genomic_DNA"/>
</dbReference>